<accession>A0ABZ0QF12</accession>
<dbReference type="PANTHER" id="PTHR30231">
    <property type="entry name" value="DNA POLYMERASE III SUBUNIT EPSILON"/>
    <property type="match status" value="1"/>
</dbReference>
<dbReference type="Proteomes" id="UP001304071">
    <property type="component" value="Chromosome 1"/>
</dbReference>
<dbReference type="SUPFAM" id="SSF53098">
    <property type="entry name" value="Ribonuclease H-like"/>
    <property type="match status" value="1"/>
</dbReference>
<keyword evidence="5" id="KW-1185">Reference proteome</keyword>
<evidence type="ECO:0000313" key="4">
    <source>
        <dbReference type="EMBL" id="WPC74347.1"/>
    </source>
</evidence>
<dbReference type="InterPro" id="IPR036397">
    <property type="entry name" value="RNaseH_sf"/>
</dbReference>
<dbReference type="GO" id="GO:0004527">
    <property type="term" value="F:exonuclease activity"/>
    <property type="evidence" value="ECO:0007669"/>
    <property type="project" value="UniProtKB-KW"/>
</dbReference>
<dbReference type="PANTHER" id="PTHR30231:SF7">
    <property type="entry name" value="BLR4117 PROTEIN"/>
    <property type="match status" value="1"/>
</dbReference>
<dbReference type="InterPro" id="IPR012337">
    <property type="entry name" value="RNaseH-like_sf"/>
</dbReference>
<feature type="domain" description="Exonuclease" evidence="3">
    <location>
        <begin position="29"/>
        <end position="202"/>
    </location>
</feature>
<keyword evidence="2 4" id="KW-0269">Exonuclease</keyword>
<evidence type="ECO:0000313" key="5">
    <source>
        <dbReference type="Proteomes" id="UP001304071"/>
    </source>
</evidence>
<evidence type="ECO:0000259" key="3">
    <source>
        <dbReference type="SMART" id="SM00479"/>
    </source>
</evidence>
<evidence type="ECO:0000256" key="1">
    <source>
        <dbReference type="ARBA" id="ARBA00022722"/>
    </source>
</evidence>
<dbReference type="NCBIfam" id="NF006601">
    <property type="entry name" value="PRK09145.1"/>
    <property type="match status" value="1"/>
</dbReference>
<dbReference type="Gene3D" id="3.30.420.10">
    <property type="entry name" value="Ribonuclease H-like superfamily/Ribonuclease H"/>
    <property type="match status" value="1"/>
</dbReference>
<sequence>MNWLLRNYWSYKLEGSAYQYLFTTPAKQEFVSLDCETTSLDPERAELVSIAAVRVNDNRVLLSQPFEIRLAAPHSLDSTSIKIHQLRHQDLHDGLNEKEALKQLIAFIGNRPLVGYHIRYDKKILDIACRKQLGFPLPNPLIEVSQLYQEQLEKLLPNAYIDLSLDAICRHLELPQQEKHDALQDAIAAALIFVRLTHGDLPPLKSPDAVDVHYST</sequence>
<name>A0ABZ0QF12_9VIBR</name>
<dbReference type="SMART" id="SM00479">
    <property type="entry name" value="EXOIII"/>
    <property type="match status" value="1"/>
</dbReference>
<dbReference type="Pfam" id="PF00929">
    <property type="entry name" value="RNase_T"/>
    <property type="match status" value="1"/>
</dbReference>
<protein>
    <submittedName>
        <fullName evidence="4">3'-5' exonuclease</fullName>
    </submittedName>
</protein>
<proteinExistence type="predicted"/>
<keyword evidence="1" id="KW-0540">Nuclease</keyword>
<reference evidence="4 5" key="1">
    <citation type="submission" date="2023-11" db="EMBL/GenBank/DDBJ databases">
        <title>Plant-associative lifestyle of Vibrio porteresiae and its evolutionary dynamics.</title>
        <authorList>
            <person name="Rameshkumar N."/>
            <person name="Kirti K."/>
        </authorList>
    </citation>
    <scope>NUCLEOTIDE SEQUENCE [LARGE SCALE GENOMIC DNA]</scope>
    <source>
        <strain evidence="4 5">MSSRF30</strain>
    </source>
</reference>
<dbReference type="RefSeq" id="WP_261894495.1">
    <property type="nucleotide sequence ID" value="NZ_AP024895.1"/>
</dbReference>
<dbReference type="InterPro" id="IPR013520">
    <property type="entry name" value="Ribonucl_H"/>
</dbReference>
<gene>
    <name evidence="4" type="ORF">R8Z52_03530</name>
</gene>
<dbReference type="EMBL" id="CP138203">
    <property type="protein sequence ID" value="WPC74347.1"/>
    <property type="molecule type" value="Genomic_DNA"/>
</dbReference>
<organism evidence="4 5">
    <name type="scientific">Vibrio porteresiae DSM 19223</name>
    <dbReference type="NCBI Taxonomy" id="1123496"/>
    <lineage>
        <taxon>Bacteria</taxon>
        <taxon>Pseudomonadati</taxon>
        <taxon>Pseudomonadota</taxon>
        <taxon>Gammaproteobacteria</taxon>
        <taxon>Vibrionales</taxon>
        <taxon>Vibrionaceae</taxon>
        <taxon>Vibrio</taxon>
    </lineage>
</organism>
<keyword evidence="2 4" id="KW-0378">Hydrolase</keyword>
<dbReference type="CDD" id="cd06127">
    <property type="entry name" value="DEDDh"/>
    <property type="match status" value="1"/>
</dbReference>
<evidence type="ECO:0000256" key="2">
    <source>
        <dbReference type="ARBA" id="ARBA00022839"/>
    </source>
</evidence>